<organism evidence="1 2">
    <name type="scientific">Bosea vaviloviae</name>
    <dbReference type="NCBI Taxonomy" id="1526658"/>
    <lineage>
        <taxon>Bacteria</taxon>
        <taxon>Pseudomonadati</taxon>
        <taxon>Pseudomonadota</taxon>
        <taxon>Alphaproteobacteria</taxon>
        <taxon>Hyphomicrobiales</taxon>
        <taxon>Boseaceae</taxon>
        <taxon>Bosea</taxon>
    </lineage>
</organism>
<name>A0A0N0MCS6_9HYPH</name>
<protein>
    <submittedName>
        <fullName evidence="1">Uncharacterized protein</fullName>
    </submittedName>
</protein>
<proteinExistence type="predicted"/>
<evidence type="ECO:0000313" key="1">
    <source>
        <dbReference type="EMBL" id="KPH81543.1"/>
    </source>
</evidence>
<dbReference type="PATRIC" id="fig|1526658.3.peg.2122"/>
<dbReference type="OrthoDB" id="7202843at2"/>
<dbReference type="InterPro" id="IPR052572">
    <property type="entry name" value="UPF0153_domain"/>
</dbReference>
<reference evidence="1 2" key="1">
    <citation type="submission" date="2015-07" db="EMBL/GenBank/DDBJ databases">
        <title>Whole genome sequencing of Bosea vaviloviae isolated from cave pool.</title>
        <authorList>
            <person name="Tan N.E.H."/>
            <person name="Lee Y.P."/>
            <person name="Gan H.M."/>
            <person name="Barton H."/>
            <person name="Savka M.A."/>
        </authorList>
    </citation>
    <scope>NUCLEOTIDE SEQUENCE [LARGE SCALE GENOMIC DNA]</scope>
    <source>
        <strain evidence="1 2">SD260</strain>
    </source>
</reference>
<comment type="caution">
    <text evidence="1">The sequence shown here is derived from an EMBL/GenBank/DDBJ whole genome shotgun (WGS) entry which is preliminary data.</text>
</comment>
<accession>A0A0N0MCS6</accession>
<dbReference type="Proteomes" id="UP000037822">
    <property type="component" value="Unassembled WGS sequence"/>
</dbReference>
<dbReference type="EMBL" id="LGSZ01000028">
    <property type="protein sequence ID" value="KPH81543.1"/>
    <property type="molecule type" value="Genomic_DNA"/>
</dbReference>
<evidence type="ECO:0000313" key="2">
    <source>
        <dbReference type="Proteomes" id="UP000037822"/>
    </source>
</evidence>
<dbReference type="RefSeq" id="WP_054208377.1">
    <property type="nucleotide sequence ID" value="NZ_LGSZ01000028.1"/>
</dbReference>
<sequence>MIDPVTKTSLPAAGRNCGTCTLCCKVYDVPPVGATAGNWCPNCLPGRGCKIYEARPQQCRDFLCLWMTQDYLGPDWKPDKARFVLTMDAQTRWLFVQADPGAAQAWRKEPYYGQLKRWAEAGNRPVIVFIRKTATALTAHGETMLGEIAADERLVMRDLPGGRQAVEKISVAA</sequence>
<keyword evidence="2" id="KW-1185">Reference proteome</keyword>
<dbReference type="PANTHER" id="PTHR36931">
    <property type="entry name" value="UPF0153 PROTEIN YEIW"/>
    <property type="match status" value="1"/>
</dbReference>
<dbReference type="AlphaFoldDB" id="A0A0N0MCS6"/>
<gene>
    <name evidence="1" type="ORF">AE618_07250</name>
</gene>
<dbReference type="PANTHER" id="PTHR36931:SF1">
    <property type="entry name" value="UPF0153 PROTEIN YEIW"/>
    <property type="match status" value="1"/>
</dbReference>